<dbReference type="PANTHER" id="PTHR43399:SF4">
    <property type="entry name" value="CELL WALL-ASSOCIATED PROTEASE"/>
    <property type="match status" value="1"/>
</dbReference>
<dbReference type="PRINTS" id="PR00723">
    <property type="entry name" value="SUBTILISIN"/>
</dbReference>
<feature type="domain" description="Peptidase S8/S53" evidence="8">
    <location>
        <begin position="44"/>
        <end position="344"/>
    </location>
</feature>
<evidence type="ECO:0000256" key="6">
    <source>
        <dbReference type="PROSITE-ProRule" id="PRU01240"/>
    </source>
</evidence>
<accession>A0A0G0XSR0</accession>
<comment type="similarity">
    <text evidence="1 6 7">Belongs to the peptidase S8 family.</text>
</comment>
<dbReference type="InterPro" id="IPR036852">
    <property type="entry name" value="Peptidase_S8/S53_dom_sf"/>
</dbReference>
<dbReference type="SUPFAM" id="SSF52743">
    <property type="entry name" value="Subtilisin-like"/>
    <property type="match status" value="1"/>
</dbReference>
<dbReference type="EMBL" id="LCAV01000001">
    <property type="protein sequence ID" value="KKS00001.1"/>
    <property type="molecule type" value="Genomic_DNA"/>
</dbReference>
<dbReference type="InterPro" id="IPR023828">
    <property type="entry name" value="Peptidase_S8_Ser-AS"/>
</dbReference>
<dbReference type="PROSITE" id="PS51892">
    <property type="entry name" value="SUBTILASE"/>
    <property type="match status" value="1"/>
</dbReference>
<dbReference type="PROSITE" id="PS00137">
    <property type="entry name" value="SUBTILASE_HIS"/>
    <property type="match status" value="1"/>
</dbReference>
<dbReference type="STRING" id="1619048.UU49_C0001G0001"/>
<dbReference type="AlphaFoldDB" id="A0A0G0XSR0"/>
<reference evidence="9 10" key="1">
    <citation type="journal article" date="2015" name="Nature">
        <title>rRNA introns, odd ribosomes, and small enigmatic genomes across a large radiation of phyla.</title>
        <authorList>
            <person name="Brown C.T."/>
            <person name="Hug L.A."/>
            <person name="Thomas B.C."/>
            <person name="Sharon I."/>
            <person name="Castelle C.J."/>
            <person name="Singh A."/>
            <person name="Wilkins M.J."/>
            <person name="Williams K.H."/>
            <person name="Banfield J.F."/>
        </authorList>
    </citation>
    <scope>NUCLEOTIDE SEQUENCE [LARGE SCALE GENOMIC DNA]</scope>
</reference>
<evidence type="ECO:0000256" key="5">
    <source>
        <dbReference type="PIRSR" id="PIRSR615500-1"/>
    </source>
</evidence>
<dbReference type="PROSITE" id="PS00138">
    <property type="entry name" value="SUBTILASE_SER"/>
    <property type="match status" value="1"/>
</dbReference>
<proteinExistence type="inferred from homology"/>
<keyword evidence="3 6" id="KW-0378">Hydrolase</keyword>
<dbReference type="Pfam" id="PF00082">
    <property type="entry name" value="Peptidase_S8"/>
    <property type="match status" value="1"/>
</dbReference>
<keyword evidence="4 6" id="KW-0720">Serine protease</keyword>
<evidence type="ECO:0000256" key="3">
    <source>
        <dbReference type="ARBA" id="ARBA00022801"/>
    </source>
</evidence>
<feature type="non-terminal residue" evidence="9">
    <location>
        <position position="400"/>
    </location>
</feature>
<dbReference type="PROSITE" id="PS00136">
    <property type="entry name" value="SUBTILASE_ASP"/>
    <property type="match status" value="1"/>
</dbReference>
<gene>
    <name evidence="9" type="ORF">UU49_C0001G0001</name>
</gene>
<dbReference type="GO" id="GO:0004252">
    <property type="term" value="F:serine-type endopeptidase activity"/>
    <property type="evidence" value="ECO:0007669"/>
    <property type="project" value="UniProtKB-UniRule"/>
</dbReference>
<dbReference type="InterPro" id="IPR023827">
    <property type="entry name" value="Peptidase_S8_Asp-AS"/>
</dbReference>
<dbReference type="InterPro" id="IPR051048">
    <property type="entry name" value="Peptidase_S8/S53_subtilisin"/>
</dbReference>
<evidence type="ECO:0000256" key="1">
    <source>
        <dbReference type="ARBA" id="ARBA00011073"/>
    </source>
</evidence>
<evidence type="ECO:0000256" key="7">
    <source>
        <dbReference type="RuleBase" id="RU003355"/>
    </source>
</evidence>
<dbReference type="PANTHER" id="PTHR43399">
    <property type="entry name" value="SUBTILISIN-RELATED"/>
    <property type="match status" value="1"/>
</dbReference>
<dbReference type="GO" id="GO:0006508">
    <property type="term" value="P:proteolysis"/>
    <property type="evidence" value="ECO:0007669"/>
    <property type="project" value="UniProtKB-KW"/>
</dbReference>
<dbReference type="InterPro" id="IPR022398">
    <property type="entry name" value="Peptidase_S8_His-AS"/>
</dbReference>
<evidence type="ECO:0000313" key="10">
    <source>
        <dbReference type="Proteomes" id="UP000034108"/>
    </source>
</evidence>
<protein>
    <submittedName>
        <fullName evidence="9">Peptidase S8 and S53, subtilisin, kexin, sedolisin</fullName>
    </submittedName>
</protein>
<feature type="active site" description="Charge relay system" evidence="5 6">
    <location>
        <position position="116"/>
    </location>
</feature>
<dbReference type="InterPro" id="IPR015500">
    <property type="entry name" value="Peptidase_S8_subtilisin-rel"/>
</dbReference>
<feature type="active site" description="Charge relay system" evidence="5 6">
    <location>
        <position position="52"/>
    </location>
</feature>
<evidence type="ECO:0000259" key="8">
    <source>
        <dbReference type="Pfam" id="PF00082"/>
    </source>
</evidence>
<comment type="caution">
    <text evidence="9">The sequence shown here is derived from an EMBL/GenBank/DDBJ whole genome shotgun (WGS) entry which is preliminary data.</text>
</comment>
<name>A0A0G0XSR0_9BACT</name>
<sequence length="400" mass="43798">MMNKMLSAPFFVLAQTPNDPQYANQWYLPAIHAPEAWDKTTGSSKVVVAVIDSGVEVAHPDLSDNIWRNSKELPYNGIDDDKNGYVDDIYGWDFINNDTDPSPDFINKDKKSSFQHGTLIAGLIGATGNNATDGAGINWQVKIMALKALDENGEGNQLLVAKAIDYSVRQKADIISLSFVSGVGETLDNEFYLAIQRAHEAGIVIVAAGGNDALGISGILDGDLDFSPRYPVCYDGPQGEPWWVIGVTALDKNDKKAPFAAYGFRCIDISAPGVEMQSTLVHNPNDSELNQSFGGKYSGTSLAAPLVTGAVALIKSIRPDLGPKEIYYILNKSADNIEAKNLNYPQQLGAGKLNLARAMEMIEELYPKLPELEYAREDLPKKARSYYNTYKDKLFIAKFD</sequence>
<evidence type="ECO:0000256" key="2">
    <source>
        <dbReference type="ARBA" id="ARBA00022670"/>
    </source>
</evidence>
<dbReference type="Proteomes" id="UP000034108">
    <property type="component" value="Unassembled WGS sequence"/>
</dbReference>
<dbReference type="Gene3D" id="3.40.50.200">
    <property type="entry name" value="Peptidase S8/S53 domain"/>
    <property type="match status" value="1"/>
</dbReference>
<dbReference type="CDD" id="cd07473">
    <property type="entry name" value="Peptidases_S8_Subtilisin_like"/>
    <property type="match status" value="1"/>
</dbReference>
<organism evidence="9 10">
    <name type="scientific">Candidatus Magasanikbacteria bacterium GW2011_GWC2_41_17</name>
    <dbReference type="NCBI Taxonomy" id="1619048"/>
    <lineage>
        <taxon>Bacteria</taxon>
        <taxon>Candidatus Magasanikiibacteriota</taxon>
    </lineage>
</organism>
<feature type="active site" description="Charge relay system" evidence="5 6">
    <location>
        <position position="301"/>
    </location>
</feature>
<dbReference type="InterPro" id="IPR034204">
    <property type="entry name" value="PfSUB1-like_cat_dom"/>
</dbReference>
<dbReference type="InterPro" id="IPR000209">
    <property type="entry name" value="Peptidase_S8/S53_dom"/>
</dbReference>
<keyword evidence="2 6" id="KW-0645">Protease</keyword>
<evidence type="ECO:0000256" key="4">
    <source>
        <dbReference type="ARBA" id="ARBA00022825"/>
    </source>
</evidence>
<evidence type="ECO:0000313" key="9">
    <source>
        <dbReference type="EMBL" id="KKS00001.1"/>
    </source>
</evidence>